<sequence length="209" mass="24068">MSPPSRPATAPLHSGTIEAAIDYSTLIGKSIKVMDTMIWRRINIIKVGGKIGIGNIMDKDWKESGGCKKDWGKHYLLRNYKYHQCLCTPYRLVQELPQEEKIFIDTGLNGNGGSEARQFIRSHGRIIYTLKAYDFFLARSSNKRVWKDCKESLTTQHRVLVIDVHFKRCKQKTQQLTNPRISGVTTQGYKYLTFKKKLLKINGCHKFTK</sequence>
<evidence type="ECO:0000313" key="1">
    <source>
        <dbReference type="EMBL" id="RDY06909.1"/>
    </source>
</evidence>
<protein>
    <submittedName>
        <fullName evidence="1">Uncharacterized protein</fullName>
    </submittedName>
</protein>
<reference evidence="1" key="1">
    <citation type="submission" date="2018-05" db="EMBL/GenBank/DDBJ databases">
        <title>Draft genome of Mucuna pruriens seed.</title>
        <authorList>
            <person name="Nnadi N.E."/>
            <person name="Vos R."/>
            <person name="Hasami M.H."/>
            <person name="Devisetty U.K."/>
            <person name="Aguiy J.C."/>
        </authorList>
    </citation>
    <scope>NUCLEOTIDE SEQUENCE [LARGE SCALE GENOMIC DNA]</scope>
    <source>
        <strain evidence="1">JCA_2017</strain>
    </source>
</reference>
<name>A0A371HVV2_MUCPR</name>
<evidence type="ECO:0000313" key="2">
    <source>
        <dbReference type="Proteomes" id="UP000257109"/>
    </source>
</evidence>
<dbReference type="EMBL" id="QJKJ01001584">
    <property type="protein sequence ID" value="RDY06909.1"/>
    <property type="molecule type" value="Genomic_DNA"/>
</dbReference>
<proteinExistence type="predicted"/>
<dbReference type="AlphaFoldDB" id="A0A371HVV2"/>
<comment type="caution">
    <text evidence="1">The sequence shown here is derived from an EMBL/GenBank/DDBJ whole genome shotgun (WGS) entry which is preliminary data.</text>
</comment>
<dbReference type="Proteomes" id="UP000257109">
    <property type="component" value="Unassembled WGS sequence"/>
</dbReference>
<organism evidence="1 2">
    <name type="scientific">Mucuna pruriens</name>
    <name type="common">Velvet bean</name>
    <name type="synonym">Dolichos pruriens</name>
    <dbReference type="NCBI Taxonomy" id="157652"/>
    <lineage>
        <taxon>Eukaryota</taxon>
        <taxon>Viridiplantae</taxon>
        <taxon>Streptophyta</taxon>
        <taxon>Embryophyta</taxon>
        <taxon>Tracheophyta</taxon>
        <taxon>Spermatophyta</taxon>
        <taxon>Magnoliopsida</taxon>
        <taxon>eudicotyledons</taxon>
        <taxon>Gunneridae</taxon>
        <taxon>Pentapetalae</taxon>
        <taxon>rosids</taxon>
        <taxon>fabids</taxon>
        <taxon>Fabales</taxon>
        <taxon>Fabaceae</taxon>
        <taxon>Papilionoideae</taxon>
        <taxon>50 kb inversion clade</taxon>
        <taxon>NPAAA clade</taxon>
        <taxon>indigoferoid/millettioid clade</taxon>
        <taxon>Phaseoleae</taxon>
        <taxon>Mucuna</taxon>
    </lineage>
</organism>
<accession>A0A371HVV2</accession>
<feature type="non-terminal residue" evidence="1">
    <location>
        <position position="1"/>
    </location>
</feature>
<keyword evidence="2" id="KW-1185">Reference proteome</keyword>
<gene>
    <name evidence="1" type="ORF">CR513_09042</name>
</gene>
<dbReference type="OrthoDB" id="1216915at2759"/>